<evidence type="ECO:0008006" key="4">
    <source>
        <dbReference type="Google" id="ProtNLM"/>
    </source>
</evidence>
<accession>A0A0H3L6J0</accession>
<reference evidence="3" key="1">
    <citation type="journal article" date="2012" name="Appl. Microbiol. Biotechnol.">
        <title>The complete genome sequence of Pantoea ananatis AJ13355, an organism with great biotechnological potential.</title>
        <authorList>
            <person name="Hara Y."/>
            <person name="Kadotani N."/>
            <person name="Izui H."/>
            <person name="Katashkina J.I."/>
            <person name="Kuvaeva T.M."/>
            <person name="Andreeva I.G."/>
            <person name="Golubeva L.I."/>
            <person name="Malko D.B."/>
            <person name="Makeev V.J."/>
            <person name="Mashko S.V."/>
            <person name="Kozlov Y.I."/>
        </authorList>
    </citation>
    <scope>NUCLEOTIDE SEQUENCE [LARGE SCALE GENOMIC DNA]</scope>
    <source>
        <strain evidence="3">AJ13355</strain>
    </source>
</reference>
<dbReference type="Pfam" id="PF07437">
    <property type="entry name" value="YfaZ"/>
    <property type="match status" value="1"/>
</dbReference>
<protein>
    <recommendedName>
        <fullName evidence="4">YfaZ</fullName>
    </recommendedName>
</protein>
<evidence type="ECO:0000256" key="1">
    <source>
        <dbReference type="SAM" id="SignalP"/>
    </source>
</evidence>
<feature type="signal peptide" evidence="1">
    <location>
        <begin position="1"/>
        <end position="26"/>
    </location>
</feature>
<feature type="chain" id="PRO_5002614394" description="YfaZ" evidence="1">
    <location>
        <begin position="27"/>
        <end position="185"/>
    </location>
</feature>
<dbReference type="HOGENOM" id="CLU_128134_1_0_6"/>
<gene>
    <name evidence="2" type="primary">yfaZ</name>
    <name evidence="2" type="ordered locus">PAJ_3449</name>
</gene>
<dbReference type="Proteomes" id="UP000006690">
    <property type="component" value="Chromosome"/>
</dbReference>
<dbReference type="PATRIC" id="fig|932677.3.peg.3973"/>
<evidence type="ECO:0000313" key="3">
    <source>
        <dbReference type="Proteomes" id="UP000006690"/>
    </source>
</evidence>
<name>A0A0H3L6J0_PANAA</name>
<sequence>MERIMFKQLVTGSALSFIMLSGAAQAIEGSVDVGEHSTNLNVGLGTTSPGLFLNGNWLRSDHDGSTYGAGLGYNVDFGDLRLAPTAKAIFTHPEDGKDGFAVALGGSAQYNFNSMWGLYGQYYYAPEGLTDHLDSYQEASGGVSFTPVSLLNLRVGYQYIELNNKGGRKDNVLVDGPYVGASLRF</sequence>
<dbReference type="SUPFAM" id="SSF56925">
    <property type="entry name" value="OMPA-like"/>
    <property type="match status" value="1"/>
</dbReference>
<dbReference type="EMBL" id="AP012032">
    <property type="protein sequence ID" value="BAK13528.1"/>
    <property type="molecule type" value="Genomic_DNA"/>
</dbReference>
<dbReference type="KEGG" id="paj:PAJ_3449"/>
<dbReference type="InterPro" id="IPR009998">
    <property type="entry name" value="YfaZ"/>
</dbReference>
<dbReference type="AlphaFoldDB" id="A0A0H3L6J0"/>
<dbReference type="InterPro" id="IPR011250">
    <property type="entry name" value="OMP/PagP_B-barrel"/>
</dbReference>
<proteinExistence type="predicted"/>
<organism evidence="2 3">
    <name type="scientific">Pantoea ananatis (strain AJ13355)</name>
    <dbReference type="NCBI Taxonomy" id="932677"/>
    <lineage>
        <taxon>Bacteria</taxon>
        <taxon>Pseudomonadati</taxon>
        <taxon>Pseudomonadota</taxon>
        <taxon>Gammaproteobacteria</taxon>
        <taxon>Enterobacterales</taxon>
        <taxon>Erwiniaceae</taxon>
        <taxon>Pantoea</taxon>
    </lineage>
</organism>
<keyword evidence="1" id="KW-0732">Signal</keyword>
<evidence type="ECO:0000313" key="2">
    <source>
        <dbReference type="EMBL" id="BAK13528.1"/>
    </source>
</evidence>
<dbReference type="eggNOG" id="ENOG5030AVP">
    <property type="taxonomic scope" value="Bacteria"/>
</dbReference>